<accession>A0A170PNN4</accession>
<proteinExistence type="predicted"/>
<sequence length="189" mass="19355">MKNLVMLLPAIAVLGACHSQSSVKAENASVAEVAAVTKDAVKLQPGKWQTTIKILSVDAPGMPAQMGAAMKQQMSAAGSQTVESCLTPEMVAKPPENMFAGGAQNCTYEKFAMSDGKMDAVLVCKGVAGGQGEMRATMSGNFGSTSYDVTSDASMNMPAMPGAAGGGKVNTKTQVIGKRVGECEAKKAS</sequence>
<dbReference type="InterPro" id="IPR022061">
    <property type="entry name" value="DUF3617"/>
</dbReference>
<gene>
    <name evidence="1" type="ORF">MGWOODY_Smn3714</name>
</gene>
<name>A0A170PNN4_9ZZZZ</name>
<reference evidence="1" key="1">
    <citation type="submission" date="2015-10" db="EMBL/GenBank/DDBJ databases">
        <authorList>
            <person name="Gilbert D.G."/>
        </authorList>
    </citation>
    <scope>NUCLEOTIDE SEQUENCE</scope>
</reference>
<evidence type="ECO:0000313" key="1">
    <source>
        <dbReference type="EMBL" id="CUS44442.1"/>
    </source>
</evidence>
<organism evidence="1">
    <name type="scientific">hydrothermal vent metagenome</name>
    <dbReference type="NCBI Taxonomy" id="652676"/>
    <lineage>
        <taxon>unclassified sequences</taxon>
        <taxon>metagenomes</taxon>
        <taxon>ecological metagenomes</taxon>
    </lineage>
</organism>
<evidence type="ECO:0008006" key="2">
    <source>
        <dbReference type="Google" id="ProtNLM"/>
    </source>
</evidence>
<protein>
    <recommendedName>
        <fullName evidence="2">DUF3617 domain-containing protein</fullName>
    </recommendedName>
</protein>
<dbReference type="PROSITE" id="PS51257">
    <property type="entry name" value="PROKAR_LIPOPROTEIN"/>
    <property type="match status" value="1"/>
</dbReference>
<dbReference type="AlphaFoldDB" id="A0A170PNN4"/>
<dbReference type="Pfam" id="PF12276">
    <property type="entry name" value="DUF3617"/>
    <property type="match status" value="1"/>
</dbReference>
<dbReference type="EMBL" id="CZQE01000151">
    <property type="protein sequence ID" value="CUS44442.1"/>
    <property type="molecule type" value="Genomic_DNA"/>
</dbReference>